<dbReference type="PANTHER" id="PTHR37481">
    <property type="entry name" value="LIPOPOLYSACCHARIDE EXPORT SYSTEM PROTEIN LPTC"/>
    <property type="match status" value="1"/>
</dbReference>
<dbReference type="InterPro" id="IPR052363">
    <property type="entry name" value="LPS_export_LptC"/>
</dbReference>
<comment type="caution">
    <text evidence="7">The sequence shown here is derived from an EMBL/GenBank/DDBJ whole genome shotgun (WGS) entry which is preliminary data.</text>
</comment>
<accession>A0A7C4ET05</accession>
<protein>
    <submittedName>
        <fullName evidence="7">LPS export ABC transporter periplasmic protein LptC</fullName>
    </submittedName>
</protein>
<feature type="transmembrane region" description="Helical" evidence="6">
    <location>
        <begin position="21"/>
        <end position="40"/>
    </location>
</feature>
<dbReference type="GO" id="GO:0015221">
    <property type="term" value="F:lipopolysaccharide transmembrane transporter activity"/>
    <property type="evidence" value="ECO:0007669"/>
    <property type="project" value="InterPro"/>
</dbReference>
<keyword evidence="1" id="KW-1003">Cell membrane</keyword>
<evidence type="ECO:0000256" key="1">
    <source>
        <dbReference type="ARBA" id="ARBA00022475"/>
    </source>
</evidence>
<keyword evidence="3 6" id="KW-0812">Transmembrane</keyword>
<keyword evidence="2" id="KW-0997">Cell inner membrane</keyword>
<dbReference type="EMBL" id="DTGT01000006">
    <property type="protein sequence ID" value="HGH59694.1"/>
    <property type="molecule type" value="Genomic_DNA"/>
</dbReference>
<dbReference type="Pfam" id="PF06835">
    <property type="entry name" value="LptC"/>
    <property type="match status" value="1"/>
</dbReference>
<organism evidence="7">
    <name type="scientific">Desulfomonile tiedjei</name>
    <dbReference type="NCBI Taxonomy" id="2358"/>
    <lineage>
        <taxon>Bacteria</taxon>
        <taxon>Pseudomonadati</taxon>
        <taxon>Thermodesulfobacteriota</taxon>
        <taxon>Desulfomonilia</taxon>
        <taxon>Desulfomonilales</taxon>
        <taxon>Desulfomonilaceae</taxon>
        <taxon>Desulfomonile</taxon>
    </lineage>
</organism>
<dbReference type="InterPro" id="IPR026265">
    <property type="entry name" value="LptC"/>
</dbReference>
<dbReference type="GO" id="GO:0030288">
    <property type="term" value="C:outer membrane-bounded periplasmic space"/>
    <property type="evidence" value="ECO:0007669"/>
    <property type="project" value="TreeGrafter"/>
</dbReference>
<evidence type="ECO:0000256" key="2">
    <source>
        <dbReference type="ARBA" id="ARBA00022519"/>
    </source>
</evidence>
<keyword evidence="4 6" id="KW-1133">Transmembrane helix</keyword>
<dbReference type="GO" id="GO:0005886">
    <property type="term" value="C:plasma membrane"/>
    <property type="evidence" value="ECO:0007669"/>
    <property type="project" value="InterPro"/>
</dbReference>
<evidence type="ECO:0000256" key="4">
    <source>
        <dbReference type="ARBA" id="ARBA00022989"/>
    </source>
</evidence>
<proteinExistence type="predicted"/>
<dbReference type="GO" id="GO:0017089">
    <property type="term" value="F:glycolipid transfer activity"/>
    <property type="evidence" value="ECO:0007669"/>
    <property type="project" value="TreeGrafter"/>
</dbReference>
<reference evidence="7" key="1">
    <citation type="journal article" date="2020" name="mSystems">
        <title>Genome- and Community-Level Interaction Insights into Carbon Utilization and Element Cycling Functions of Hydrothermarchaeota in Hydrothermal Sediment.</title>
        <authorList>
            <person name="Zhou Z."/>
            <person name="Liu Y."/>
            <person name="Xu W."/>
            <person name="Pan J."/>
            <person name="Luo Z.H."/>
            <person name="Li M."/>
        </authorList>
    </citation>
    <scope>NUCLEOTIDE SEQUENCE [LARGE SCALE GENOMIC DNA]</scope>
    <source>
        <strain evidence="7">SpSt-769</strain>
    </source>
</reference>
<evidence type="ECO:0000256" key="5">
    <source>
        <dbReference type="ARBA" id="ARBA00023136"/>
    </source>
</evidence>
<sequence>MNHAEIERWYRLRNIKKASQVIIMAAVLSLLLGFGVIQYLKGAPHNDADQAASNGQMRIENFVYSSPGVRPWSLKAANAILSQASTKIKLTHPTVVYEGGKGGKIYVTAKTGELDKSASRISGHGLVTIHYRDMKFTTGKIDYSDEKMRAETSSQVCLETTSLSLTGTGLLLSIPQEEIVIENNVRARLYDVKWVGPGQRLPI</sequence>
<evidence type="ECO:0000313" key="7">
    <source>
        <dbReference type="EMBL" id="HGH59694.1"/>
    </source>
</evidence>
<dbReference type="Gene3D" id="2.60.450.10">
    <property type="entry name" value="Lipopolysaccharide (LPS) transport protein A like domain"/>
    <property type="match status" value="1"/>
</dbReference>
<gene>
    <name evidence="7" type="primary">lptC</name>
    <name evidence="7" type="ORF">ENV54_00180</name>
</gene>
<dbReference type="InterPro" id="IPR010664">
    <property type="entry name" value="LipoPS_assembly_LptC-rel"/>
</dbReference>
<name>A0A7C4ET05_9BACT</name>
<dbReference type="AlphaFoldDB" id="A0A7C4ET05"/>
<dbReference type="PANTHER" id="PTHR37481:SF1">
    <property type="entry name" value="LIPOPOLYSACCHARIDE EXPORT SYSTEM PROTEIN LPTC"/>
    <property type="match status" value="1"/>
</dbReference>
<evidence type="ECO:0000256" key="3">
    <source>
        <dbReference type="ARBA" id="ARBA00022692"/>
    </source>
</evidence>
<dbReference type="NCBIfam" id="TIGR04409">
    <property type="entry name" value="LptC_YrbK"/>
    <property type="match status" value="1"/>
</dbReference>
<evidence type="ECO:0000256" key="6">
    <source>
        <dbReference type="SAM" id="Phobius"/>
    </source>
</evidence>
<keyword evidence="5 6" id="KW-0472">Membrane</keyword>